<evidence type="ECO:0000256" key="10">
    <source>
        <dbReference type="ARBA" id="ARBA00045533"/>
    </source>
</evidence>
<keyword evidence="2" id="KW-0645">Protease</keyword>
<dbReference type="SUPFAM" id="SSF51306">
    <property type="entry name" value="LexA/Signal peptidase"/>
    <property type="match status" value="1"/>
</dbReference>
<dbReference type="PANTHER" id="PTHR10806">
    <property type="entry name" value="SIGNAL PEPTIDASE COMPLEX CATALYTIC SUBUNIT SEC11"/>
    <property type="match status" value="1"/>
</dbReference>
<dbReference type="InterPro" id="IPR015927">
    <property type="entry name" value="Peptidase_S24_S26A/B/C"/>
</dbReference>
<dbReference type="Pfam" id="PF00717">
    <property type="entry name" value="Peptidase_S24"/>
    <property type="match status" value="1"/>
</dbReference>
<evidence type="ECO:0000256" key="9">
    <source>
        <dbReference type="ARBA" id="ARBA00033305"/>
    </source>
</evidence>
<evidence type="ECO:0000256" key="4">
    <source>
        <dbReference type="ARBA" id="ARBA00022801"/>
    </source>
</evidence>
<dbReference type="GO" id="GO:0016020">
    <property type="term" value="C:membrane"/>
    <property type="evidence" value="ECO:0007669"/>
    <property type="project" value="InterPro"/>
</dbReference>
<dbReference type="InterPro" id="IPR036286">
    <property type="entry name" value="LexA/Signal_pep-like_sf"/>
</dbReference>
<organism evidence="13">
    <name type="scientific">Staphylothermus marinus</name>
    <dbReference type="NCBI Taxonomy" id="2280"/>
    <lineage>
        <taxon>Archaea</taxon>
        <taxon>Thermoproteota</taxon>
        <taxon>Thermoprotei</taxon>
        <taxon>Desulfurococcales</taxon>
        <taxon>Desulfurococcaceae</taxon>
        <taxon>Staphylothermus</taxon>
    </lineage>
</organism>
<keyword evidence="5" id="KW-0256">Endoplasmic reticulum</keyword>
<dbReference type="CDD" id="cd06530">
    <property type="entry name" value="S26_SPase_I"/>
    <property type="match status" value="1"/>
</dbReference>
<feature type="transmembrane region" description="Helical" evidence="11">
    <location>
        <begin position="16"/>
        <end position="36"/>
    </location>
</feature>
<evidence type="ECO:0000256" key="8">
    <source>
        <dbReference type="ARBA" id="ARBA00023136"/>
    </source>
</evidence>
<dbReference type="Gene3D" id="2.10.109.10">
    <property type="entry name" value="Umud Fragment, subunit A"/>
    <property type="match status" value="1"/>
</dbReference>
<evidence type="ECO:0000256" key="1">
    <source>
        <dbReference type="ARBA" id="ARBA00004648"/>
    </source>
</evidence>
<keyword evidence="7 11" id="KW-1133">Transmembrane helix</keyword>
<evidence type="ECO:0000256" key="11">
    <source>
        <dbReference type="SAM" id="Phobius"/>
    </source>
</evidence>
<gene>
    <name evidence="13" type="ORF">ENU20_03160</name>
</gene>
<dbReference type="GO" id="GO:0004252">
    <property type="term" value="F:serine-type endopeptidase activity"/>
    <property type="evidence" value="ECO:0007669"/>
    <property type="project" value="InterPro"/>
</dbReference>
<keyword evidence="3 11" id="KW-0812">Transmembrane</keyword>
<evidence type="ECO:0000256" key="7">
    <source>
        <dbReference type="ARBA" id="ARBA00022989"/>
    </source>
</evidence>
<keyword evidence="4 13" id="KW-0378">Hydrolase</keyword>
<dbReference type="NCBIfam" id="TIGR02228">
    <property type="entry name" value="sigpep_I_arch"/>
    <property type="match status" value="1"/>
</dbReference>
<comment type="subcellular location">
    <subcellularLocation>
        <location evidence="1">Endoplasmic reticulum membrane</location>
        <topology evidence="1">Single-pass type II membrane protein</topology>
    </subcellularLocation>
</comment>
<feature type="domain" description="Peptidase S24/S26A/S26B/S26C" evidence="12">
    <location>
        <begin position="37"/>
        <end position="92"/>
    </location>
</feature>
<evidence type="ECO:0000259" key="12">
    <source>
        <dbReference type="Pfam" id="PF00717"/>
    </source>
</evidence>
<accession>A0A7C4JLG4</accession>
<dbReference type="InterPro" id="IPR019756">
    <property type="entry name" value="Pept_S26A_signal_pept_1_Ser-AS"/>
</dbReference>
<evidence type="ECO:0000313" key="13">
    <source>
        <dbReference type="EMBL" id="HGQ74059.1"/>
    </source>
</evidence>
<feature type="transmembrane region" description="Helical" evidence="11">
    <location>
        <begin position="130"/>
        <end position="151"/>
    </location>
</feature>
<proteinExistence type="predicted"/>
<evidence type="ECO:0000256" key="6">
    <source>
        <dbReference type="ARBA" id="ARBA00022968"/>
    </source>
</evidence>
<evidence type="ECO:0000256" key="5">
    <source>
        <dbReference type="ARBA" id="ARBA00022824"/>
    </source>
</evidence>
<evidence type="ECO:0000256" key="2">
    <source>
        <dbReference type="ARBA" id="ARBA00022670"/>
    </source>
</evidence>
<dbReference type="InterPro" id="IPR019533">
    <property type="entry name" value="Peptidase_S26"/>
</dbReference>
<comment type="function">
    <text evidence="10">Catalytic component of the signal peptidase complex (SPC) which catalyzes the cleavage of N-terminal signal sequences from nascent proteins as they are translocated into the lumen of the endoplasmic reticulum. Specifically cleaves N-terminal signal peptides that contain a hydrophobic alpha-helix (h-region) shorter than 18-20 amino acids.</text>
</comment>
<dbReference type="InterPro" id="IPR001733">
    <property type="entry name" value="Peptidase_S26B"/>
</dbReference>
<name>A0A7C4JLG4_STAMA</name>
<reference evidence="13" key="1">
    <citation type="journal article" date="2020" name="mSystems">
        <title>Genome- and Community-Level Interaction Insights into Carbon Utilization and Element Cycling Functions of Hydrothermarchaeota in Hydrothermal Sediment.</title>
        <authorList>
            <person name="Zhou Z."/>
            <person name="Liu Y."/>
            <person name="Xu W."/>
            <person name="Pan J."/>
            <person name="Luo Z.H."/>
            <person name="Li M."/>
        </authorList>
    </citation>
    <scope>NUCLEOTIDE SEQUENCE [LARGE SCALE GENOMIC DNA]</scope>
    <source>
        <strain evidence="13">SpSt-648</strain>
    </source>
</reference>
<protein>
    <recommendedName>
        <fullName evidence="9">Signal peptidase I</fullName>
    </recommendedName>
</protein>
<dbReference type="PROSITE" id="PS00501">
    <property type="entry name" value="SPASE_I_1"/>
    <property type="match status" value="1"/>
</dbReference>
<comment type="caution">
    <text evidence="13">The sequence shown here is derived from an EMBL/GenBank/DDBJ whole genome shotgun (WGS) entry which is preliminary data.</text>
</comment>
<dbReference type="PRINTS" id="PR00728">
    <property type="entry name" value="SIGNALPTASE"/>
</dbReference>
<dbReference type="AlphaFoldDB" id="A0A7C4JLG4"/>
<dbReference type="PANTHER" id="PTHR10806:SF6">
    <property type="entry name" value="SIGNAL PEPTIDASE COMPLEX CATALYTIC SUBUNIT SEC11"/>
    <property type="match status" value="1"/>
</dbReference>
<sequence length="180" mass="20909">MKCVLNRLKRNKTIHLIALIVLIILIFNLKSILIYITGSPTPIAVVNGKSMFPTLREGDIVFVYKPKPQDIRVNDIVVYRKTDGIYVIHRVIEVIEIKTPYGVNYYYVTKGDNNPVRDPGRISYDELSGVVFKINGMIFKIPYLGYISIWFNEIRKSLSYSFSQTIFISYSVYYMLYNID</sequence>
<dbReference type="EMBL" id="DTBP01000020">
    <property type="protein sequence ID" value="HGQ74059.1"/>
    <property type="molecule type" value="Genomic_DNA"/>
</dbReference>
<feature type="transmembrane region" description="Helical" evidence="11">
    <location>
        <begin position="158"/>
        <end position="177"/>
    </location>
</feature>
<keyword evidence="8 11" id="KW-0472">Membrane</keyword>
<keyword evidence="6" id="KW-0735">Signal-anchor</keyword>
<evidence type="ECO:0000256" key="3">
    <source>
        <dbReference type="ARBA" id="ARBA00022692"/>
    </source>
</evidence>
<dbReference type="GO" id="GO:0006465">
    <property type="term" value="P:signal peptide processing"/>
    <property type="evidence" value="ECO:0007669"/>
    <property type="project" value="InterPro"/>
</dbReference>